<organism evidence="2 3">
    <name type="scientific">Tabrizicola soli</name>
    <dbReference type="NCBI Taxonomy" id="2185115"/>
    <lineage>
        <taxon>Bacteria</taxon>
        <taxon>Pseudomonadati</taxon>
        <taxon>Pseudomonadota</taxon>
        <taxon>Alphaproteobacteria</taxon>
        <taxon>Rhodobacterales</taxon>
        <taxon>Paracoccaceae</taxon>
        <taxon>Tabrizicola</taxon>
    </lineage>
</organism>
<comment type="caution">
    <text evidence="2">The sequence shown here is derived from an EMBL/GenBank/DDBJ whole genome shotgun (WGS) entry which is preliminary data.</text>
</comment>
<feature type="chain" id="PRO_5047106089" evidence="1">
    <location>
        <begin position="29"/>
        <end position="159"/>
    </location>
</feature>
<dbReference type="InterPro" id="IPR007332">
    <property type="entry name" value="DUF411"/>
</dbReference>
<evidence type="ECO:0000256" key="1">
    <source>
        <dbReference type="SAM" id="SignalP"/>
    </source>
</evidence>
<name>A0ABV7DS56_9RHOB</name>
<gene>
    <name evidence="2" type="ORF">ACFOD6_04925</name>
</gene>
<evidence type="ECO:0000313" key="3">
    <source>
        <dbReference type="Proteomes" id="UP001595445"/>
    </source>
</evidence>
<keyword evidence="3" id="KW-1185">Reference proteome</keyword>
<dbReference type="EMBL" id="JBHRSM010000010">
    <property type="protein sequence ID" value="MFC3085388.1"/>
    <property type="molecule type" value="Genomic_DNA"/>
</dbReference>
<dbReference type="Proteomes" id="UP001595445">
    <property type="component" value="Unassembled WGS sequence"/>
</dbReference>
<dbReference type="RefSeq" id="WP_197644448.1">
    <property type="nucleotide sequence ID" value="NZ_JAEACP010000011.1"/>
</dbReference>
<reference evidence="3" key="1">
    <citation type="journal article" date="2019" name="Int. J. Syst. Evol. Microbiol.">
        <title>The Global Catalogue of Microorganisms (GCM) 10K type strain sequencing project: providing services to taxonomists for standard genome sequencing and annotation.</title>
        <authorList>
            <consortium name="The Broad Institute Genomics Platform"/>
            <consortium name="The Broad Institute Genome Sequencing Center for Infectious Disease"/>
            <person name="Wu L."/>
            <person name="Ma J."/>
        </authorList>
    </citation>
    <scope>NUCLEOTIDE SEQUENCE [LARGE SCALE GENOMIC DNA]</scope>
    <source>
        <strain evidence="3">KCTC 62102</strain>
    </source>
</reference>
<dbReference type="PROSITE" id="PS51318">
    <property type="entry name" value="TAT"/>
    <property type="match status" value="1"/>
</dbReference>
<evidence type="ECO:0000313" key="2">
    <source>
        <dbReference type="EMBL" id="MFC3085388.1"/>
    </source>
</evidence>
<accession>A0ABV7DS56</accession>
<sequence>MTRHTFSRRAALIAGAAMLAAGALPAAAQDTGPALHVLKDPNCGCCTAWIEVVAAEGFEVTTELADGAALMRFKMENGIPEAMASCHTARVEGYLIEGHVPVADIRRLLDERPDAVGLAVPGMPWGSPGMGPDTERDAYDVHLIHRDGRTTVFSSYAAA</sequence>
<dbReference type="InterPro" id="IPR006311">
    <property type="entry name" value="TAT_signal"/>
</dbReference>
<protein>
    <submittedName>
        <fullName evidence="2">DUF411 domain-containing protein</fullName>
    </submittedName>
</protein>
<proteinExistence type="predicted"/>
<dbReference type="Pfam" id="PF04214">
    <property type="entry name" value="DUF411"/>
    <property type="match status" value="1"/>
</dbReference>
<feature type="signal peptide" evidence="1">
    <location>
        <begin position="1"/>
        <end position="28"/>
    </location>
</feature>
<keyword evidence="1" id="KW-0732">Signal</keyword>